<dbReference type="Proteomes" id="UP000051682">
    <property type="component" value="Unassembled WGS sequence"/>
</dbReference>
<keyword evidence="2" id="KW-1185">Reference proteome</keyword>
<proteinExistence type="predicted"/>
<sequence>MRIFFVILFIFTSIISFSQVYHFDYFIKEKTTGTKPKKIEWFDDWFYNTKTGEKLSIKNENNKTIAILYPIDQRIKHIFKVNKIKDQNYFIYKYSRQVNLGDTPARPYKGKEVFDIKQLDSLHYNFVVFKNSQRKNKEIDAIIKLEIGEFDYIDFGIDHIITFDGEIQLKRILNPEYKYFIKSTEYRYNSKFSTTKSVELIQKVDLILNVPSILKEPANWSDFED</sequence>
<evidence type="ECO:0000313" key="1">
    <source>
        <dbReference type="EMBL" id="KQK25289.1"/>
    </source>
</evidence>
<comment type="caution">
    <text evidence="1">The sequence shown here is derived from an EMBL/GenBank/DDBJ whole genome shotgun (WGS) entry which is preliminary data.</text>
</comment>
<gene>
    <name evidence="1" type="ORF">AR438_12230</name>
</gene>
<organism evidence="1 2">
    <name type="scientific">Chryseobacterium aquaticum</name>
    <dbReference type="NCBI Taxonomy" id="452084"/>
    <lineage>
        <taxon>Bacteria</taxon>
        <taxon>Pseudomonadati</taxon>
        <taxon>Bacteroidota</taxon>
        <taxon>Flavobacteriia</taxon>
        <taxon>Flavobacteriales</taxon>
        <taxon>Weeksellaceae</taxon>
        <taxon>Chryseobacterium group</taxon>
        <taxon>Chryseobacterium</taxon>
    </lineage>
</organism>
<dbReference type="STRING" id="452084.AR438_12230"/>
<reference evidence="1 2" key="1">
    <citation type="submission" date="2015-10" db="EMBL/GenBank/DDBJ databases">
        <title>Chryseobacterium aquaticum genome.</title>
        <authorList>
            <person name="Newman J.D."/>
            <person name="Ferguson M.B."/>
            <person name="Miller J.R."/>
        </authorList>
    </citation>
    <scope>NUCLEOTIDE SEQUENCE [LARGE SCALE GENOMIC DNA]</scope>
    <source>
        <strain evidence="1 2">KCTC 12483</strain>
    </source>
</reference>
<dbReference type="AlphaFoldDB" id="A0A0Q3LQ13"/>
<evidence type="ECO:0000313" key="2">
    <source>
        <dbReference type="Proteomes" id="UP000051682"/>
    </source>
</evidence>
<protein>
    <submittedName>
        <fullName evidence="1">Uncharacterized protein</fullName>
    </submittedName>
</protein>
<dbReference type="RefSeq" id="WP_050379632.1">
    <property type="nucleotide sequence ID" value="NZ_LLYZ01000006.1"/>
</dbReference>
<dbReference type="EMBL" id="LLYZ01000006">
    <property type="protein sequence ID" value="KQK25289.1"/>
    <property type="molecule type" value="Genomic_DNA"/>
</dbReference>
<name>A0A0Q3LQ13_9FLAO</name>
<accession>A0A0Q3LQ13</accession>
<dbReference type="OrthoDB" id="1332330at2"/>